<evidence type="ECO:0000256" key="16">
    <source>
        <dbReference type="NCBIfam" id="TIGR00593"/>
    </source>
</evidence>
<dbReference type="InterPro" id="IPR008918">
    <property type="entry name" value="HhH2"/>
</dbReference>
<evidence type="ECO:0000256" key="2">
    <source>
        <dbReference type="ARBA" id="ARBA00011541"/>
    </source>
</evidence>
<keyword evidence="6 17" id="KW-0548">Nucleotidyltransferase</keyword>
<evidence type="ECO:0000256" key="7">
    <source>
        <dbReference type="ARBA" id="ARBA00022705"/>
    </source>
</evidence>
<dbReference type="InterPro" id="IPR002298">
    <property type="entry name" value="DNA_polymerase_A"/>
</dbReference>
<comment type="similarity">
    <text evidence="1 17">Belongs to the DNA polymerase type-A family.</text>
</comment>
<dbReference type="InterPro" id="IPR018320">
    <property type="entry name" value="DNA_polymerase_1"/>
</dbReference>
<comment type="caution">
    <text evidence="21">The sequence shown here is derived from an EMBL/GenBank/DDBJ whole genome shotgun (WGS) entry which is preliminary data.</text>
</comment>
<dbReference type="SMART" id="SM00474">
    <property type="entry name" value="35EXOc"/>
    <property type="match status" value="1"/>
</dbReference>
<evidence type="ECO:0000256" key="6">
    <source>
        <dbReference type="ARBA" id="ARBA00022695"/>
    </source>
</evidence>
<evidence type="ECO:0000256" key="11">
    <source>
        <dbReference type="ARBA" id="ARBA00022839"/>
    </source>
</evidence>
<comment type="catalytic activity">
    <reaction evidence="15 17">
        <text>DNA(n) + a 2'-deoxyribonucleoside 5'-triphosphate = DNA(n+1) + diphosphate</text>
        <dbReference type="Rhea" id="RHEA:22508"/>
        <dbReference type="Rhea" id="RHEA-COMP:17339"/>
        <dbReference type="Rhea" id="RHEA-COMP:17340"/>
        <dbReference type="ChEBI" id="CHEBI:33019"/>
        <dbReference type="ChEBI" id="CHEBI:61560"/>
        <dbReference type="ChEBI" id="CHEBI:173112"/>
        <dbReference type="EC" id="2.7.7.7"/>
    </reaction>
</comment>
<dbReference type="Pfam" id="PF22619">
    <property type="entry name" value="DNA_polI_exo1"/>
    <property type="match status" value="1"/>
</dbReference>
<dbReference type="PANTHER" id="PTHR10133">
    <property type="entry name" value="DNA POLYMERASE I"/>
    <property type="match status" value="1"/>
</dbReference>
<evidence type="ECO:0000256" key="12">
    <source>
        <dbReference type="ARBA" id="ARBA00022932"/>
    </source>
</evidence>
<reference evidence="21 22" key="1">
    <citation type="submission" date="2024-08" db="EMBL/GenBank/DDBJ databases">
        <title>Two novel Cytobacillus novel species.</title>
        <authorList>
            <person name="Liu G."/>
        </authorList>
    </citation>
    <scope>NUCLEOTIDE SEQUENCE [LARGE SCALE GENOMIC DNA]</scope>
    <source>
        <strain evidence="21 22">FJAT-54145</strain>
    </source>
</reference>
<keyword evidence="5 17" id="KW-0808">Transferase</keyword>
<dbReference type="EMBL" id="JBIACK010000019">
    <property type="protein sequence ID" value="MFE8703748.1"/>
    <property type="molecule type" value="Genomic_DNA"/>
</dbReference>
<dbReference type="SUPFAM" id="SSF47807">
    <property type="entry name" value="5' to 3' exonuclease, C-terminal subdomain"/>
    <property type="match status" value="1"/>
</dbReference>
<dbReference type="SMART" id="SM00475">
    <property type="entry name" value="53EXOc"/>
    <property type="match status" value="1"/>
</dbReference>
<feature type="domain" description="DNA-directed DNA polymerase family A palm" evidence="20">
    <location>
        <begin position="633"/>
        <end position="840"/>
    </location>
</feature>
<dbReference type="InterPro" id="IPR002421">
    <property type="entry name" value="5-3_exonuclease"/>
</dbReference>
<keyword evidence="11" id="KW-0269">Exonuclease</keyword>
<dbReference type="InterPro" id="IPR043502">
    <property type="entry name" value="DNA/RNA_pol_sf"/>
</dbReference>
<dbReference type="CDD" id="cd06140">
    <property type="entry name" value="DNA_polA_I_Bacillus_like_exo"/>
    <property type="match status" value="1"/>
</dbReference>
<keyword evidence="9 17" id="KW-0227">DNA damage</keyword>
<evidence type="ECO:0000256" key="5">
    <source>
        <dbReference type="ARBA" id="ARBA00022679"/>
    </source>
</evidence>
<dbReference type="PRINTS" id="PR00868">
    <property type="entry name" value="DNAPOLI"/>
</dbReference>
<dbReference type="RefSeq" id="WP_389364549.1">
    <property type="nucleotide sequence ID" value="NZ_JBIACK010000019.1"/>
</dbReference>
<evidence type="ECO:0000259" key="18">
    <source>
        <dbReference type="SMART" id="SM00474"/>
    </source>
</evidence>
<dbReference type="Pfam" id="PF02739">
    <property type="entry name" value="5_3_exonuc_N"/>
    <property type="match status" value="1"/>
</dbReference>
<organism evidence="21 22">
    <name type="scientific">Cytobacillus spartinae</name>
    <dbReference type="NCBI Taxonomy" id="3299023"/>
    <lineage>
        <taxon>Bacteria</taxon>
        <taxon>Bacillati</taxon>
        <taxon>Bacillota</taxon>
        <taxon>Bacilli</taxon>
        <taxon>Bacillales</taxon>
        <taxon>Bacillaceae</taxon>
        <taxon>Cytobacillus</taxon>
    </lineage>
</organism>
<evidence type="ECO:0000256" key="4">
    <source>
        <dbReference type="ARBA" id="ARBA00020311"/>
    </source>
</evidence>
<evidence type="ECO:0000256" key="14">
    <source>
        <dbReference type="ARBA" id="ARBA00023204"/>
    </source>
</evidence>
<dbReference type="SUPFAM" id="SSF88723">
    <property type="entry name" value="PIN domain-like"/>
    <property type="match status" value="1"/>
</dbReference>
<keyword evidence="7 17" id="KW-0235">DNA replication</keyword>
<dbReference type="CDD" id="cd09898">
    <property type="entry name" value="H3TH_53EXO"/>
    <property type="match status" value="1"/>
</dbReference>
<proteinExistence type="inferred from homology"/>
<evidence type="ECO:0000256" key="15">
    <source>
        <dbReference type="ARBA" id="ARBA00049244"/>
    </source>
</evidence>
<dbReference type="InterPro" id="IPR020045">
    <property type="entry name" value="DNA_polI_H3TH"/>
</dbReference>
<keyword evidence="8" id="KW-0540">Nuclease</keyword>
<dbReference type="CDD" id="cd09859">
    <property type="entry name" value="PIN_53EXO"/>
    <property type="match status" value="1"/>
</dbReference>
<feature type="domain" description="3'-5' exonuclease" evidence="18">
    <location>
        <begin position="287"/>
        <end position="466"/>
    </location>
</feature>
<dbReference type="InterPro" id="IPR001098">
    <property type="entry name" value="DNA-dir_DNA_pol_A_palm_dom"/>
</dbReference>
<dbReference type="PROSITE" id="PS00447">
    <property type="entry name" value="DNA_POLYMERASE_A"/>
    <property type="match status" value="1"/>
</dbReference>
<dbReference type="NCBIfam" id="TIGR00593">
    <property type="entry name" value="pola"/>
    <property type="match status" value="1"/>
</dbReference>
<dbReference type="SMART" id="SM00279">
    <property type="entry name" value="HhH2"/>
    <property type="match status" value="1"/>
</dbReference>
<dbReference type="Gene3D" id="3.30.70.370">
    <property type="match status" value="1"/>
</dbReference>
<evidence type="ECO:0000313" key="22">
    <source>
        <dbReference type="Proteomes" id="UP001601059"/>
    </source>
</evidence>
<dbReference type="CDD" id="cd08637">
    <property type="entry name" value="DNA_pol_A_pol_I_C"/>
    <property type="match status" value="1"/>
</dbReference>
<sequence length="876" mass="99818">MKKKLVLIDGNSIAYRAFFALPLLNNDKGIHTNAVYGFTMMLLKILEDEKPTHIMVAFDAGKTTFRHKTFSEYKGGRQKTPPELSEQFPFIRELLDSYGISRYELENYEADDIIGTLSLKAEEDGYEVKVISGDKDLTQLSSNSTTVSITRKGITDIEEYTPEHIKEKYGLTPEQIIDMKGLMGDASDNIPGVPGVGEKTAIKLLKEFGTLEELLESIEKVSGKKLQEKLEEFKDQALMSKELATITREAPVNVELSEFEYESYEKEKVVRLFKELGFNSLLEKLGDTAIDESADLEEIEYTIIDEVRSDIFADQNAFYLEVLEDNYHYAPIIGLGLVNDQGNFFIPTDKAMQSEVFKNWAEDETKKKMVYDAKRTEVSLRHHDIHLRGVEFDLLLASYIINPAESVEDVATIAKRHGFSNVQSDEAFYGKGAKRHVPEQQLLGEHIVRKATALYELKDKLDRELKDNQQYALFHELEMPLSLILADMESTGIKMDLGRLRNMGEDINRQLMEIESRIYELAGEAFNINSPKQLGVILFEKLKLPVMKKTKTGYSTSADVLEKLEEDHEIIREILHYRQLGKLQSTYIEGLLKVVNPETEKVHTRFNQALTQTGRLSSTDPNLQNIPIRLEEGRKIRQAFVPSEKDWVIFAADYSQIELRVLAHIAGDEKLIDAFKKDLDIHTRTAMDVFGVSAEDVTSNMRRHAKAVNFGIVYGISDYGLSQSIGTTRKEAGKFIERYLESYPGVKVYMEDIVQDAKQKGYVSTLLQRRRYIPEITARNFNVRSFAERTAMNTPIQGSAADIIKKAMIDMADRLVKEGLKTRLLLQVHDELIFEAPKDELDKLKEIVPDVMEHAVELKVPLKVDFSYGPTWFDAK</sequence>
<evidence type="ECO:0000256" key="17">
    <source>
        <dbReference type="RuleBase" id="RU004460"/>
    </source>
</evidence>
<comment type="subunit">
    <text evidence="2 17">Single-chain monomer with multiple functions.</text>
</comment>
<evidence type="ECO:0000256" key="1">
    <source>
        <dbReference type="ARBA" id="ARBA00007705"/>
    </source>
</evidence>
<dbReference type="EC" id="2.7.7.7" evidence="3 16"/>
<dbReference type="SUPFAM" id="SSF53098">
    <property type="entry name" value="Ribonuclease H-like"/>
    <property type="match status" value="1"/>
</dbReference>
<dbReference type="InterPro" id="IPR020046">
    <property type="entry name" value="5-3_exonucl_a-hlix_arch_N"/>
</dbReference>
<dbReference type="Pfam" id="PF00476">
    <property type="entry name" value="DNA_pol_A"/>
    <property type="match status" value="1"/>
</dbReference>
<dbReference type="SUPFAM" id="SSF56672">
    <property type="entry name" value="DNA/RNA polymerases"/>
    <property type="match status" value="1"/>
</dbReference>
<keyword evidence="14 17" id="KW-0234">DNA repair</keyword>
<evidence type="ECO:0000259" key="20">
    <source>
        <dbReference type="SMART" id="SM00482"/>
    </source>
</evidence>
<dbReference type="InterPro" id="IPR019760">
    <property type="entry name" value="DNA-dir_DNA_pol_A_CS"/>
</dbReference>
<dbReference type="Proteomes" id="UP001601059">
    <property type="component" value="Unassembled WGS sequence"/>
</dbReference>
<evidence type="ECO:0000256" key="3">
    <source>
        <dbReference type="ARBA" id="ARBA00012417"/>
    </source>
</evidence>
<keyword evidence="12 17" id="KW-0239">DNA-directed DNA polymerase</keyword>
<evidence type="ECO:0000259" key="19">
    <source>
        <dbReference type="SMART" id="SM00475"/>
    </source>
</evidence>
<dbReference type="InterPro" id="IPR036397">
    <property type="entry name" value="RNaseH_sf"/>
</dbReference>
<dbReference type="Gene3D" id="3.30.420.10">
    <property type="entry name" value="Ribonuclease H-like superfamily/Ribonuclease H"/>
    <property type="match status" value="1"/>
</dbReference>
<evidence type="ECO:0000256" key="10">
    <source>
        <dbReference type="ARBA" id="ARBA00022801"/>
    </source>
</evidence>
<dbReference type="Gene3D" id="1.10.150.20">
    <property type="entry name" value="5' to 3' exonuclease, C-terminal subdomain"/>
    <property type="match status" value="2"/>
</dbReference>
<dbReference type="InterPro" id="IPR029060">
    <property type="entry name" value="PIN-like_dom_sf"/>
</dbReference>
<feature type="domain" description="5'-3' exonuclease" evidence="19">
    <location>
        <begin position="3"/>
        <end position="262"/>
    </location>
</feature>
<dbReference type="SMART" id="SM00482">
    <property type="entry name" value="POLAc"/>
    <property type="match status" value="1"/>
</dbReference>
<evidence type="ECO:0000256" key="8">
    <source>
        <dbReference type="ARBA" id="ARBA00022722"/>
    </source>
</evidence>
<keyword evidence="22" id="KW-1185">Reference proteome</keyword>
<dbReference type="Gene3D" id="3.40.50.1010">
    <property type="entry name" value="5'-nuclease"/>
    <property type="match status" value="1"/>
</dbReference>
<dbReference type="NCBIfam" id="NF004397">
    <property type="entry name" value="PRK05755.1"/>
    <property type="match status" value="1"/>
</dbReference>
<dbReference type="PANTHER" id="PTHR10133:SF27">
    <property type="entry name" value="DNA POLYMERASE NU"/>
    <property type="match status" value="1"/>
</dbReference>
<dbReference type="InterPro" id="IPR002562">
    <property type="entry name" value="3'-5'_exonuclease_dom"/>
</dbReference>
<dbReference type="InterPro" id="IPR036279">
    <property type="entry name" value="5-3_exonuclease_C_sf"/>
</dbReference>
<dbReference type="Pfam" id="PF01367">
    <property type="entry name" value="5_3_exonuc"/>
    <property type="match status" value="1"/>
</dbReference>
<keyword evidence="13 17" id="KW-0238">DNA-binding</keyword>
<keyword evidence="10" id="KW-0378">Hydrolase</keyword>
<dbReference type="InterPro" id="IPR012337">
    <property type="entry name" value="RNaseH-like_sf"/>
</dbReference>
<accession>A0ABW6KLJ6</accession>
<gene>
    <name evidence="17 21" type="primary">polA</name>
    <name evidence="21" type="ORF">ACFYKX_24570</name>
</gene>
<dbReference type="GO" id="GO:0003887">
    <property type="term" value="F:DNA-directed DNA polymerase activity"/>
    <property type="evidence" value="ECO:0007669"/>
    <property type="project" value="UniProtKB-EC"/>
</dbReference>
<dbReference type="InterPro" id="IPR054690">
    <property type="entry name" value="DNA_polI_exonuclease"/>
</dbReference>
<evidence type="ECO:0000256" key="13">
    <source>
        <dbReference type="ARBA" id="ARBA00023125"/>
    </source>
</evidence>
<name>A0ABW6KLJ6_9BACI</name>
<dbReference type="Gene3D" id="1.20.1060.10">
    <property type="entry name" value="Taq DNA Polymerase, Chain T, domain 4"/>
    <property type="match status" value="1"/>
</dbReference>
<evidence type="ECO:0000256" key="9">
    <source>
        <dbReference type="ARBA" id="ARBA00022763"/>
    </source>
</evidence>
<protein>
    <recommendedName>
        <fullName evidence="4 16">DNA polymerase I</fullName>
        <ecNumber evidence="3 16">2.7.7.7</ecNumber>
    </recommendedName>
</protein>
<evidence type="ECO:0000313" key="21">
    <source>
        <dbReference type="EMBL" id="MFE8703748.1"/>
    </source>
</evidence>